<evidence type="ECO:0000313" key="1">
    <source>
        <dbReference type="EMBL" id="TDL15785.1"/>
    </source>
</evidence>
<keyword evidence="2" id="KW-1185">Reference proteome</keyword>
<sequence length="84" mass="9241">MAPPSPRGSPTALCSLIAITTIFDDMDHPFSAGNIVNLMDALPNLRIVDHGSYVAKFTEWGKQCKIFFAVNFVHASRRPDVHAN</sequence>
<reference evidence="1 2" key="1">
    <citation type="submission" date="2018-06" db="EMBL/GenBank/DDBJ databases">
        <title>A transcriptomic atlas of mushroom development highlights an independent origin of complex multicellularity.</title>
        <authorList>
            <consortium name="DOE Joint Genome Institute"/>
            <person name="Krizsan K."/>
            <person name="Almasi E."/>
            <person name="Merenyi Z."/>
            <person name="Sahu N."/>
            <person name="Viragh M."/>
            <person name="Koszo T."/>
            <person name="Mondo S."/>
            <person name="Kiss B."/>
            <person name="Balint B."/>
            <person name="Kues U."/>
            <person name="Barry K."/>
            <person name="Hegedus J.C."/>
            <person name="Henrissat B."/>
            <person name="Johnson J."/>
            <person name="Lipzen A."/>
            <person name="Ohm R."/>
            <person name="Nagy I."/>
            <person name="Pangilinan J."/>
            <person name="Yan J."/>
            <person name="Xiong Y."/>
            <person name="Grigoriev I.V."/>
            <person name="Hibbett D.S."/>
            <person name="Nagy L.G."/>
        </authorList>
    </citation>
    <scope>NUCLEOTIDE SEQUENCE [LARGE SCALE GENOMIC DNA]</scope>
    <source>
        <strain evidence="1 2">SZMC22713</strain>
    </source>
</reference>
<dbReference type="VEuPathDB" id="FungiDB:BD410DRAFT_85946"/>
<dbReference type="EMBL" id="ML170262">
    <property type="protein sequence ID" value="TDL15785.1"/>
    <property type="molecule type" value="Genomic_DNA"/>
</dbReference>
<dbReference type="Proteomes" id="UP000294933">
    <property type="component" value="Unassembled WGS sequence"/>
</dbReference>
<evidence type="ECO:0000313" key="2">
    <source>
        <dbReference type="Proteomes" id="UP000294933"/>
    </source>
</evidence>
<gene>
    <name evidence="1" type="ORF">BD410DRAFT_85946</name>
</gene>
<name>A0A4Y7PKN2_9AGAM</name>
<dbReference type="AlphaFoldDB" id="A0A4Y7PKN2"/>
<accession>A0A4Y7PKN2</accession>
<protein>
    <submittedName>
        <fullName evidence="1">Uncharacterized protein</fullName>
    </submittedName>
</protein>
<proteinExistence type="predicted"/>
<organism evidence="1 2">
    <name type="scientific">Rickenella mellea</name>
    <dbReference type="NCBI Taxonomy" id="50990"/>
    <lineage>
        <taxon>Eukaryota</taxon>
        <taxon>Fungi</taxon>
        <taxon>Dikarya</taxon>
        <taxon>Basidiomycota</taxon>
        <taxon>Agaricomycotina</taxon>
        <taxon>Agaricomycetes</taxon>
        <taxon>Hymenochaetales</taxon>
        <taxon>Rickenellaceae</taxon>
        <taxon>Rickenella</taxon>
    </lineage>
</organism>